<dbReference type="PANTHER" id="PTHR46922">
    <property type="entry name" value="DHHA1 DOMAIN PROTEIN"/>
    <property type="match status" value="1"/>
</dbReference>
<evidence type="ECO:0000313" key="2">
    <source>
        <dbReference type="Proteomes" id="UP000215861"/>
    </source>
</evidence>
<dbReference type="Proteomes" id="UP000215861">
    <property type="component" value="Unassembled WGS sequence"/>
</dbReference>
<dbReference type="PANTHER" id="PTHR46922:SF4">
    <property type="entry name" value="DHHA1 DOMAIN PROTEIN"/>
    <property type="match status" value="1"/>
</dbReference>
<gene>
    <name evidence="1" type="ORF">CJU81_13310</name>
</gene>
<evidence type="ECO:0000313" key="1">
    <source>
        <dbReference type="EMBL" id="PAA10729.1"/>
    </source>
</evidence>
<protein>
    <submittedName>
        <fullName evidence="1">Phosphohydrolase</fullName>
    </submittedName>
</protein>
<reference evidence="1 2" key="1">
    <citation type="submission" date="2017-08" db="EMBL/GenBank/DDBJ databases">
        <title>Genomic and metabolic characterisation of spoilage-associated Pseudomonas species.</title>
        <authorList>
            <person name="Stanborough T."/>
            <person name="Fegan N."/>
            <person name="Powell S.M."/>
            <person name="Singh T."/>
            <person name="Tamplin M.L."/>
            <person name="Chandry P.S."/>
        </authorList>
    </citation>
    <scope>NUCLEOTIDE SEQUENCE [LARGE SCALE GENOMIC DNA]</scope>
    <source>
        <strain evidence="1 2">F1801</strain>
    </source>
</reference>
<dbReference type="InterPro" id="IPR038763">
    <property type="entry name" value="DHH_sf"/>
</dbReference>
<organism evidence="1 2">
    <name type="scientific">Pseudomonas fragi</name>
    <dbReference type="NCBI Taxonomy" id="296"/>
    <lineage>
        <taxon>Bacteria</taxon>
        <taxon>Pseudomonadati</taxon>
        <taxon>Pseudomonadota</taxon>
        <taxon>Gammaproteobacteria</taxon>
        <taxon>Pseudomonadales</taxon>
        <taxon>Pseudomonadaceae</taxon>
        <taxon>Pseudomonas</taxon>
    </lineage>
</organism>
<dbReference type="RefSeq" id="WP_095037005.1">
    <property type="nucleotide sequence ID" value="NZ_NQKQ01000013.1"/>
</dbReference>
<proteinExistence type="predicted"/>
<dbReference type="GO" id="GO:0016787">
    <property type="term" value="F:hydrolase activity"/>
    <property type="evidence" value="ECO:0007669"/>
    <property type="project" value="UniProtKB-KW"/>
</dbReference>
<dbReference type="EMBL" id="NQKQ01000013">
    <property type="protein sequence ID" value="PAA10729.1"/>
    <property type="molecule type" value="Genomic_DNA"/>
</dbReference>
<dbReference type="OrthoDB" id="10630at2"/>
<dbReference type="InterPro" id="IPR000836">
    <property type="entry name" value="PRTase_dom"/>
</dbReference>
<sequence>MSENKSKTLCIYHGNCADGFGAAWVVRKALGANVEFVPGVYGQEPPDVAGKDVVLVDFSYKYDVLAELAWRAKSIIVLDHHKSAAEDLGRFELFHAGIEEDKRRDDGTPLLGWKTAHAMANSQNGPSIACCFDMNRSGAMLAWDHYFPGQEPPQLLRHIEDRDLWLFKLEGTREIQANLFSYPYDFEVWDQLMAADVLTLVSDGAAIERKHHKDVAELVGVTKRRLLIGGFDVPVASLPYTLTSDAGHLMAQGEPFAACYWDTPTGRVFSLRSTDEGMDVSEIANQYGGGGHRNASRFRVPFGHVLTL</sequence>
<keyword evidence="1" id="KW-0378">Hydrolase</keyword>
<accession>A0A267AFV2</accession>
<dbReference type="SUPFAM" id="SSF64182">
    <property type="entry name" value="DHH phosphoesterases"/>
    <property type="match status" value="1"/>
</dbReference>
<dbReference type="Gene3D" id="3.10.310.30">
    <property type="match status" value="1"/>
</dbReference>
<dbReference type="CDD" id="cd06223">
    <property type="entry name" value="PRTases_typeI"/>
    <property type="match status" value="1"/>
</dbReference>
<dbReference type="AlphaFoldDB" id="A0A267AFV2"/>
<comment type="caution">
    <text evidence="1">The sequence shown here is derived from an EMBL/GenBank/DDBJ whole genome shotgun (WGS) entry which is preliminary data.</text>
</comment>
<name>A0A267AFV2_PSEFR</name>